<comment type="catalytic activity">
    <reaction evidence="5">
        <text>Thiol-dependent hydrolysis of ester, thioester, amide, peptide and isopeptide bonds formed by the C-terminal Gly of ubiquitin (a 76-residue protein attached to proteins as an intracellular targeting signal).</text>
        <dbReference type="EC" id="3.4.19.12"/>
    </reaction>
</comment>
<evidence type="ECO:0000256" key="2">
    <source>
        <dbReference type="ARBA" id="ARBA00022771"/>
    </source>
</evidence>
<evidence type="ECO:0000256" key="6">
    <source>
        <dbReference type="SAM" id="MobiDB-lite"/>
    </source>
</evidence>
<dbReference type="SUPFAM" id="SSF54001">
    <property type="entry name" value="Cysteine proteinases"/>
    <property type="match status" value="1"/>
</dbReference>
<dbReference type="GO" id="GO:0006508">
    <property type="term" value="P:proteolysis"/>
    <property type="evidence" value="ECO:0007669"/>
    <property type="project" value="UniProtKB-KW"/>
</dbReference>
<evidence type="ECO:0000256" key="3">
    <source>
        <dbReference type="ARBA" id="ARBA00022833"/>
    </source>
</evidence>
<sequence>MSASPDSTHTALFGEESTFSNEAHPGIEPSVSSDASESDIDRCSHITSVFADPSAKAGIIDKFKTVVAWHARRTHDSLHPAKRRKVRWLFMWRCLVNDWYIQPPVLQVSSPTCETCKRTLSRPFVCLHCSFAGCWSEGHITNHLKETGHTFCTDAKSGSVFCSECEDFVFDDTMDELYLSTVVSVEEQRTKFQVAKRGREPYQPWIPTNDESTALKYIATVPCQGRRGLLNLGQTCFLNVILQSFIHNPLLRNYFLSDRHNSRLCKHSDCTCCEMDNLFTEIYSPTNTPFGPTSFLATTWKVSAEMSGYAQQDAHEFFITALNQIHGTCRGSTNISCNCIIHQTFAGQFQSDVTCEKCGTVTSTIDPMLDISLELRSKSGEAATDNTLASCLRRYTKPEKLGEREYSCSKCTKASHGAVKRLSIRTLPPVLSFQFKRFEHKTSGKAAPQKIDAPIRIPASINMAPYTTLAMNTTGKDGETGYPGPDAMYEYDLFAVINHEGQMDNGHYTNFARFQDEWYRFDDDKVTPSTLSDCLASNAYMCFYVKRHLDYKPYMKPTYLLARENDIVREQAMEREKEAARMKEVDDALMAMVGGD</sequence>
<keyword evidence="10" id="KW-1185">Reference proteome</keyword>
<dbReference type="GO" id="GO:0016579">
    <property type="term" value="P:protein deubiquitination"/>
    <property type="evidence" value="ECO:0007669"/>
    <property type="project" value="InterPro"/>
</dbReference>
<keyword evidence="2 4" id="KW-0863">Zinc-finger</keyword>
<dbReference type="EMBL" id="JABBWD010000013">
    <property type="protein sequence ID" value="KAG1779028.1"/>
    <property type="molecule type" value="Genomic_DNA"/>
</dbReference>
<comment type="similarity">
    <text evidence="5">Belongs to the peptidase C19 family.</text>
</comment>
<dbReference type="InterPro" id="IPR013083">
    <property type="entry name" value="Znf_RING/FYVE/PHD"/>
</dbReference>
<feature type="domain" description="UBP-type" evidence="8">
    <location>
        <begin position="41"/>
        <end position="189"/>
    </location>
</feature>
<dbReference type="InterPro" id="IPR028889">
    <property type="entry name" value="USP"/>
</dbReference>
<feature type="compositionally biased region" description="Polar residues" evidence="6">
    <location>
        <begin position="1"/>
        <end position="10"/>
    </location>
</feature>
<evidence type="ECO:0000256" key="5">
    <source>
        <dbReference type="RuleBase" id="RU366025"/>
    </source>
</evidence>
<keyword evidence="1" id="KW-0479">Metal-binding</keyword>
<keyword evidence="5" id="KW-0833">Ubl conjugation pathway</keyword>
<dbReference type="SUPFAM" id="SSF57850">
    <property type="entry name" value="RING/U-box"/>
    <property type="match status" value="1"/>
</dbReference>
<evidence type="ECO:0000256" key="4">
    <source>
        <dbReference type="PROSITE-ProRule" id="PRU00502"/>
    </source>
</evidence>
<organism evidence="9 10">
    <name type="scientific">Suillus placidus</name>
    <dbReference type="NCBI Taxonomy" id="48579"/>
    <lineage>
        <taxon>Eukaryota</taxon>
        <taxon>Fungi</taxon>
        <taxon>Dikarya</taxon>
        <taxon>Basidiomycota</taxon>
        <taxon>Agaricomycotina</taxon>
        <taxon>Agaricomycetes</taxon>
        <taxon>Agaricomycetidae</taxon>
        <taxon>Boletales</taxon>
        <taxon>Suillineae</taxon>
        <taxon>Suillaceae</taxon>
        <taxon>Suillus</taxon>
    </lineage>
</organism>
<evidence type="ECO:0000259" key="8">
    <source>
        <dbReference type="PROSITE" id="PS50271"/>
    </source>
</evidence>
<dbReference type="OrthoDB" id="289038at2759"/>
<dbReference type="Pfam" id="PF00443">
    <property type="entry name" value="UCH"/>
    <property type="match status" value="1"/>
</dbReference>
<dbReference type="GO" id="GO:0005634">
    <property type="term" value="C:nucleus"/>
    <property type="evidence" value="ECO:0007669"/>
    <property type="project" value="TreeGrafter"/>
</dbReference>
<evidence type="ECO:0000259" key="7">
    <source>
        <dbReference type="PROSITE" id="PS50235"/>
    </source>
</evidence>
<dbReference type="Pfam" id="PF02148">
    <property type="entry name" value="zf-UBP"/>
    <property type="match status" value="1"/>
</dbReference>
<dbReference type="InterPro" id="IPR001607">
    <property type="entry name" value="Znf_UBP"/>
</dbReference>
<dbReference type="PANTHER" id="PTHR24006:SF937">
    <property type="entry name" value="UBIQUITIN CARBOXYL-TERMINAL HYDROLASE"/>
    <property type="match status" value="1"/>
</dbReference>
<evidence type="ECO:0000313" key="10">
    <source>
        <dbReference type="Proteomes" id="UP000714275"/>
    </source>
</evidence>
<dbReference type="GO" id="GO:0004843">
    <property type="term" value="F:cysteine-type deubiquitinase activity"/>
    <property type="evidence" value="ECO:0007669"/>
    <property type="project" value="UniProtKB-UniRule"/>
</dbReference>
<keyword evidence="5" id="KW-0645">Protease</keyword>
<gene>
    <name evidence="9" type="ORF">EV702DRAFT_1025483</name>
</gene>
<dbReference type="PROSITE" id="PS50271">
    <property type="entry name" value="ZF_UBP"/>
    <property type="match status" value="1"/>
</dbReference>
<reference evidence="9" key="1">
    <citation type="journal article" date="2020" name="New Phytol.">
        <title>Comparative genomics reveals dynamic genome evolution in host specialist ectomycorrhizal fungi.</title>
        <authorList>
            <person name="Lofgren L.A."/>
            <person name="Nguyen N.H."/>
            <person name="Vilgalys R."/>
            <person name="Ruytinx J."/>
            <person name="Liao H.L."/>
            <person name="Branco S."/>
            <person name="Kuo A."/>
            <person name="LaButti K."/>
            <person name="Lipzen A."/>
            <person name="Andreopoulos W."/>
            <person name="Pangilinan J."/>
            <person name="Riley R."/>
            <person name="Hundley H."/>
            <person name="Na H."/>
            <person name="Barry K."/>
            <person name="Grigoriev I.V."/>
            <person name="Stajich J.E."/>
            <person name="Kennedy P.G."/>
        </authorList>
    </citation>
    <scope>NUCLEOTIDE SEQUENCE</scope>
    <source>
        <strain evidence="9">DOB743</strain>
    </source>
</reference>
<dbReference type="PROSITE" id="PS50235">
    <property type="entry name" value="USP_3"/>
    <property type="match status" value="1"/>
</dbReference>
<dbReference type="Gene3D" id="3.30.40.10">
    <property type="entry name" value="Zinc/RING finger domain, C3HC4 (zinc finger)"/>
    <property type="match status" value="1"/>
</dbReference>
<dbReference type="PROSITE" id="PS00972">
    <property type="entry name" value="USP_1"/>
    <property type="match status" value="1"/>
</dbReference>
<name>A0A9P7D4Q1_9AGAM</name>
<keyword evidence="5" id="KW-0378">Hydrolase</keyword>
<dbReference type="PROSITE" id="PS00973">
    <property type="entry name" value="USP_2"/>
    <property type="match status" value="1"/>
</dbReference>
<dbReference type="GO" id="GO:0008270">
    <property type="term" value="F:zinc ion binding"/>
    <property type="evidence" value="ECO:0007669"/>
    <property type="project" value="UniProtKB-KW"/>
</dbReference>
<dbReference type="PANTHER" id="PTHR24006">
    <property type="entry name" value="UBIQUITIN CARBOXYL-TERMINAL HYDROLASE"/>
    <property type="match status" value="1"/>
</dbReference>
<keyword evidence="5" id="KW-0788">Thiol protease</keyword>
<dbReference type="InterPro" id="IPR001394">
    <property type="entry name" value="Peptidase_C19_UCH"/>
</dbReference>
<proteinExistence type="inferred from homology"/>
<dbReference type="Proteomes" id="UP000714275">
    <property type="component" value="Unassembled WGS sequence"/>
</dbReference>
<dbReference type="EC" id="3.4.19.12" evidence="5"/>
<comment type="caution">
    <text evidence="9">The sequence shown here is derived from an EMBL/GenBank/DDBJ whole genome shotgun (WGS) entry which is preliminary data.</text>
</comment>
<dbReference type="InterPro" id="IPR050164">
    <property type="entry name" value="Peptidase_C19"/>
</dbReference>
<evidence type="ECO:0000256" key="1">
    <source>
        <dbReference type="ARBA" id="ARBA00022723"/>
    </source>
</evidence>
<dbReference type="InterPro" id="IPR038765">
    <property type="entry name" value="Papain-like_cys_pep_sf"/>
</dbReference>
<dbReference type="GO" id="GO:0005829">
    <property type="term" value="C:cytosol"/>
    <property type="evidence" value="ECO:0007669"/>
    <property type="project" value="TreeGrafter"/>
</dbReference>
<dbReference type="InterPro" id="IPR018200">
    <property type="entry name" value="USP_CS"/>
</dbReference>
<dbReference type="AlphaFoldDB" id="A0A9P7D4Q1"/>
<dbReference type="SMART" id="SM00290">
    <property type="entry name" value="ZnF_UBP"/>
    <property type="match status" value="1"/>
</dbReference>
<accession>A0A9P7D4Q1</accession>
<dbReference type="Gene3D" id="3.90.70.10">
    <property type="entry name" value="Cysteine proteinases"/>
    <property type="match status" value="1"/>
</dbReference>
<protein>
    <recommendedName>
        <fullName evidence="5">Ubiquitin carboxyl-terminal hydrolase</fullName>
        <ecNumber evidence="5">3.4.19.12</ecNumber>
    </recommendedName>
</protein>
<feature type="region of interest" description="Disordered" evidence="6">
    <location>
        <begin position="1"/>
        <end position="37"/>
    </location>
</feature>
<evidence type="ECO:0000313" key="9">
    <source>
        <dbReference type="EMBL" id="KAG1779028.1"/>
    </source>
</evidence>
<feature type="domain" description="USP" evidence="7">
    <location>
        <begin position="227"/>
        <end position="547"/>
    </location>
</feature>
<keyword evidence="3" id="KW-0862">Zinc</keyword>